<name>A0A037ZEW8_9RHOB</name>
<proteinExistence type="predicted"/>
<keyword evidence="1" id="KW-0805">Transcription regulation</keyword>
<dbReference type="EMBL" id="JFKE01000011">
    <property type="protein sequence ID" value="KAJ54071.1"/>
    <property type="molecule type" value="Genomic_DNA"/>
</dbReference>
<dbReference type="GO" id="GO:0003700">
    <property type="term" value="F:DNA-binding transcription factor activity"/>
    <property type="evidence" value="ECO:0007669"/>
    <property type="project" value="InterPro"/>
</dbReference>
<evidence type="ECO:0000313" key="7">
    <source>
        <dbReference type="Proteomes" id="UP000026249"/>
    </source>
</evidence>
<dbReference type="InterPro" id="IPR036388">
    <property type="entry name" value="WH-like_DNA-bd_sf"/>
</dbReference>
<dbReference type="InterPro" id="IPR047640">
    <property type="entry name" value="RpiR-like"/>
</dbReference>
<dbReference type="AlphaFoldDB" id="A0A037ZEW8"/>
<dbReference type="GO" id="GO:1901135">
    <property type="term" value="P:carbohydrate derivative metabolic process"/>
    <property type="evidence" value="ECO:0007669"/>
    <property type="project" value="InterPro"/>
</dbReference>
<dbReference type="SUPFAM" id="SSF53697">
    <property type="entry name" value="SIS domain"/>
    <property type="match status" value="1"/>
</dbReference>
<dbReference type="SUPFAM" id="SSF46689">
    <property type="entry name" value="Homeodomain-like"/>
    <property type="match status" value="1"/>
</dbReference>
<gene>
    <name evidence="6" type="ORF">ACMU_04025</name>
</gene>
<feature type="domain" description="SIS" evidence="5">
    <location>
        <begin position="131"/>
        <end position="268"/>
    </location>
</feature>
<keyword evidence="3" id="KW-0804">Transcription</keyword>
<evidence type="ECO:0000259" key="5">
    <source>
        <dbReference type="PROSITE" id="PS51464"/>
    </source>
</evidence>
<dbReference type="InterPro" id="IPR000281">
    <property type="entry name" value="HTH_RpiR"/>
</dbReference>
<dbReference type="Pfam" id="PF01380">
    <property type="entry name" value="SIS"/>
    <property type="match status" value="1"/>
</dbReference>
<evidence type="ECO:0000259" key="4">
    <source>
        <dbReference type="PROSITE" id="PS51071"/>
    </source>
</evidence>
<dbReference type="InterPro" id="IPR035472">
    <property type="entry name" value="RpiR-like_SIS"/>
</dbReference>
<dbReference type="Gene3D" id="3.40.50.10490">
    <property type="entry name" value="Glucose-6-phosphate isomerase like protein, domain 1"/>
    <property type="match status" value="1"/>
</dbReference>
<dbReference type="InterPro" id="IPR009057">
    <property type="entry name" value="Homeodomain-like_sf"/>
</dbReference>
<dbReference type="GO" id="GO:0097367">
    <property type="term" value="F:carbohydrate derivative binding"/>
    <property type="evidence" value="ECO:0007669"/>
    <property type="project" value="InterPro"/>
</dbReference>
<accession>A0A037ZEW8</accession>
<dbReference type="STRING" id="1454373.ACMU_04025"/>
<dbReference type="RefSeq" id="WP_035262496.1">
    <property type="nucleotide sequence ID" value="NZ_JFKE01000011.1"/>
</dbReference>
<dbReference type="PANTHER" id="PTHR30514:SF18">
    <property type="entry name" value="RPIR-FAMILY TRANSCRIPTIONAL REGULATOR"/>
    <property type="match status" value="1"/>
</dbReference>
<dbReference type="InterPro" id="IPR046348">
    <property type="entry name" value="SIS_dom_sf"/>
</dbReference>
<dbReference type="GO" id="GO:0003677">
    <property type="term" value="F:DNA binding"/>
    <property type="evidence" value="ECO:0007669"/>
    <property type="project" value="UniProtKB-KW"/>
</dbReference>
<evidence type="ECO:0008006" key="8">
    <source>
        <dbReference type="Google" id="ProtNLM"/>
    </source>
</evidence>
<keyword evidence="7" id="KW-1185">Reference proteome</keyword>
<reference evidence="6 7" key="1">
    <citation type="submission" date="2014-03" db="EMBL/GenBank/DDBJ databases">
        <title>Draft Genome Sequence of Actibacterium mucosum KCTC 23349, a Marine Alphaproteobacterium with Complex Ionic Requirements Isolated from Mediterranean Seawater at Malvarrosa Beach, Valencia, Spain.</title>
        <authorList>
            <person name="Arahal D.R."/>
            <person name="Shao Z."/>
            <person name="Lai Q."/>
            <person name="Pujalte M.J."/>
        </authorList>
    </citation>
    <scope>NUCLEOTIDE SEQUENCE [LARGE SCALE GENOMIC DNA]</scope>
    <source>
        <strain evidence="6 7">KCTC 23349</strain>
    </source>
</reference>
<dbReference type="PANTHER" id="PTHR30514">
    <property type="entry name" value="GLUCOKINASE"/>
    <property type="match status" value="1"/>
</dbReference>
<evidence type="ECO:0000256" key="1">
    <source>
        <dbReference type="ARBA" id="ARBA00023015"/>
    </source>
</evidence>
<feature type="domain" description="HTH rpiR-type" evidence="4">
    <location>
        <begin position="6"/>
        <end position="82"/>
    </location>
</feature>
<protein>
    <recommendedName>
        <fullName evidence="8">Transcriptional regulator</fullName>
    </recommendedName>
</protein>
<dbReference type="Proteomes" id="UP000026249">
    <property type="component" value="Unassembled WGS sequence"/>
</dbReference>
<dbReference type="InterPro" id="IPR001347">
    <property type="entry name" value="SIS_dom"/>
</dbReference>
<evidence type="ECO:0000256" key="3">
    <source>
        <dbReference type="ARBA" id="ARBA00023163"/>
    </source>
</evidence>
<keyword evidence="2" id="KW-0238">DNA-binding</keyword>
<comment type="caution">
    <text evidence="6">The sequence shown here is derived from an EMBL/GenBank/DDBJ whole genome shotgun (WGS) entry which is preliminary data.</text>
</comment>
<dbReference type="PROSITE" id="PS51464">
    <property type="entry name" value="SIS"/>
    <property type="match status" value="1"/>
</dbReference>
<evidence type="ECO:0000313" key="6">
    <source>
        <dbReference type="EMBL" id="KAJ54071.1"/>
    </source>
</evidence>
<evidence type="ECO:0000256" key="2">
    <source>
        <dbReference type="ARBA" id="ARBA00023125"/>
    </source>
</evidence>
<dbReference type="Gene3D" id="1.10.10.10">
    <property type="entry name" value="Winged helix-like DNA-binding domain superfamily/Winged helix DNA-binding domain"/>
    <property type="match status" value="1"/>
</dbReference>
<dbReference type="PROSITE" id="PS51071">
    <property type="entry name" value="HTH_RPIR"/>
    <property type="match status" value="1"/>
</dbReference>
<dbReference type="CDD" id="cd05013">
    <property type="entry name" value="SIS_RpiR"/>
    <property type="match status" value="1"/>
</dbReference>
<sequence length="290" mass="31771">MKFLSGSYEQRLSKKYEVLSEKLRQAGDYVAANPLEVATRSLRAVATESGLAPATYSRLARALEYDSFEDLREVMRRKISRREDSFATRAERLRHDHRAGNAGFFEAHLAACQNNLRDLARDIDQNALEQAVDALLKARKVLLFGALGSTGVVEYLSYMADFCQPNWTLAGRAGASLGSALTALQPGDGILIVTKPPFAPKSINAARLAREKGAYVVVITDTHACPALRYASAGFIVPTNSPHFYSSYVGTMFLMEAMIGILVGRLGPDGSDRIAAVEQSHRQLNEVWDG</sequence>
<organism evidence="6 7">
    <name type="scientific">Actibacterium mucosum KCTC 23349</name>
    <dbReference type="NCBI Taxonomy" id="1454373"/>
    <lineage>
        <taxon>Bacteria</taxon>
        <taxon>Pseudomonadati</taxon>
        <taxon>Pseudomonadota</taxon>
        <taxon>Alphaproteobacteria</taxon>
        <taxon>Rhodobacterales</taxon>
        <taxon>Roseobacteraceae</taxon>
        <taxon>Actibacterium</taxon>
    </lineage>
</organism>